<name>A0A9D5CAJ9_9LILI</name>
<evidence type="ECO:0000313" key="3">
    <source>
        <dbReference type="Proteomes" id="UP001085076"/>
    </source>
</evidence>
<sequence>MELAHTSPSSSPEFEFWMVGNNPNPTTITPSQPRILTADELFSDGVLLPLHQLSLDHEQEEQTVPPTISSTKKWKDILNATAGDQEIKKRRIRDTELRIHIWPFMRSRSAGRAGPKAEIIQARRKVSSAPCSRSNSSGGEKEKKIYTNNCTSAKKRASSGPVKPGIAGGIHLNRPGLMWKLRRSHKCQEEEDGHELKEKSDGNNKKVLNFNVKTTCVGYQSGGGSNGSLVKLKAFFSKKLH</sequence>
<protein>
    <submittedName>
        <fullName evidence="2">Uncharacterized protein</fullName>
    </submittedName>
</protein>
<evidence type="ECO:0000256" key="1">
    <source>
        <dbReference type="SAM" id="MobiDB-lite"/>
    </source>
</evidence>
<evidence type="ECO:0000313" key="2">
    <source>
        <dbReference type="EMBL" id="KAJ0969215.1"/>
    </source>
</evidence>
<reference evidence="2" key="1">
    <citation type="submission" date="2021-03" db="EMBL/GenBank/DDBJ databases">
        <authorList>
            <person name="Li Z."/>
            <person name="Yang C."/>
        </authorList>
    </citation>
    <scope>NUCLEOTIDE SEQUENCE</scope>
    <source>
        <strain evidence="2">Dzin_1.0</strain>
        <tissue evidence="2">Leaf</tissue>
    </source>
</reference>
<feature type="compositionally biased region" description="Polar residues" evidence="1">
    <location>
        <begin position="129"/>
        <end position="138"/>
    </location>
</feature>
<feature type="region of interest" description="Disordered" evidence="1">
    <location>
        <begin position="121"/>
        <end position="146"/>
    </location>
</feature>
<organism evidence="2 3">
    <name type="scientific">Dioscorea zingiberensis</name>
    <dbReference type="NCBI Taxonomy" id="325984"/>
    <lineage>
        <taxon>Eukaryota</taxon>
        <taxon>Viridiplantae</taxon>
        <taxon>Streptophyta</taxon>
        <taxon>Embryophyta</taxon>
        <taxon>Tracheophyta</taxon>
        <taxon>Spermatophyta</taxon>
        <taxon>Magnoliopsida</taxon>
        <taxon>Liliopsida</taxon>
        <taxon>Dioscoreales</taxon>
        <taxon>Dioscoreaceae</taxon>
        <taxon>Dioscorea</taxon>
    </lineage>
</organism>
<proteinExistence type="predicted"/>
<dbReference type="Proteomes" id="UP001085076">
    <property type="component" value="Miscellaneous, Linkage group lg06"/>
</dbReference>
<gene>
    <name evidence="2" type="ORF">J5N97_022092</name>
</gene>
<reference evidence="2" key="2">
    <citation type="journal article" date="2022" name="Hortic Res">
        <title>The genome of Dioscorea zingiberensis sheds light on the biosynthesis, origin and evolution of the medicinally important diosgenin saponins.</title>
        <authorList>
            <person name="Li Y."/>
            <person name="Tan C."/>
            <person name="Li Z."/>
            <person name="Guo J."/>
            <person name="Li S."/>
            <person name="Chen X."/>
            <person name="Wang C."/>
            <person name="Dai X."/>
            <person name="Yang H."/>
            <person name="Song W."/>
            <person name="Hou L."/>
            <person name="Xu J."/>
            <person name="Tong Z."/>
            <person name="Xu A."/>
            <person name="Yuan X."/>
            <person name="Wang W."/>
            <person name="Yang Q."/>
            <person name="Chen L."/>
            <person name="Sun Z."/>
            <person name="Wang K."/>
            <person name="Pan B."/>
            <person name="Chen J."/>
            <person name="Bao Y."/>
            <person name="Liu F."/>
            <person name="Qi X."/>
            <person name="Gang D.R."/>
            <person name="Wen J."/>
            <person name="Li J."/>
        </authorList>
    </citation>
    <scope>NUCLEOTIDE SEQUENCE</scope>
    <source>
        <strain evidence="2">Dzin_1.0</strain>
    </source>
</reference>
<dbReference type="OrthoDB" id="1933735at2759"/>
<comment type="caution">
    <text evidence="2">The sequence shown here is derived from an EMBL/GenBank/DDBJ whole genome shotgun (WGS) entry which is preliminary data.</text>
</comment>
<accession>A0A9D5CAJ9</accession>
<dbReference type="PANTHER" id="PTHR35132">
    <property type="entry name" value="SERINE/ARGININE REPETITIVE MATRIX-LIKE PROTEIN"/>
    <property type="match status" value="1"/>
</dbReference>
<dbReference type="AlphaFoldDB" id="A0A9D5CAJ9"/>
<keyword evidence="3" id="KW-1185">Reference proteome</keyword>
<dbReference type="EMBL" id="JAGGNH010000006">
    <property type="protein sequence ID" value="KAJ0969215.1"/>
    <property type="molecule type" value="Genomic_DNA"/>
</dbReference>
<dbReference type="PANTHER" id="PTHR35132:SF1">
    <property type="entry name" value="SERINE_ARGININE REPETITIVE MATRIX-LIKE PROTEIN"/>
    <property type="match status" value="1"/>
</dbReference>